<organism evidence="4">
    <name type="scientific">Arabidopsis lyrata subsp. lyrata</name>
    <name type="common">Lyre-leaved rock-cress</name>
    <dbReference type="NCBI Taxonomy" id="81972"/>
    <lineage>
        <taxon>Eukaryota</taxon>
        <taxon>Viridiplantae</taxon>
        <taxon>Streptophyta</taxon>
        <taxon>Embryophyta</taxon>
        <taxon>Tracheophyta</taxon>
        <taxon>Spermatophyta</taxon>
        <taxon>Magnoliopsida</taxon>
        <taxon>eudicotyledons</taxon>
        <taxon>Gunneridae</taxon>
        <taxon>Pentapetalae</taxon>
        <taxon>rosids</taxon>
        <taxon>malvids</taxon>
        <taxon>Brassicales</taxon>
        <taxon>Brassicaceae</taxon>
        <taxon>Camelineae</taxon>
        <taxon>Arabidopsis</taxon>
    </lineage>
</organism>
<dbReference type="EMBL" id="GL348716">
    <property type="protein sequence ID" value="EFH55170.1"/>
    <property type="molecule type" value="Genomic_DNA"/>
</dbReference>
<dbReference type="Proteomes" id="UP000008694">
    <property type="component" value="Unassembled WGS sequence"/>
</dbReference>
<evidence type="ECO:0000313" key="3">
    <source>
        <dbReference type="EMBL" id="EFH70458.1"/>
    </source>
</evidence>
<proteinExistence type="predicted"/>
<dbReference type="AlphaFoldDB" id="D7KEZ3"/>
<evidence type="ECO:0000313" key="1">
    <source>
        <dbReference type="EMBL" id="EFH55170.1"/>
    </source>
</evidence>
<reference evidence="3" key="1">
    <citation type="submission" date="2009-11" db="EMBL/GenBank/DDBJ databases">
        <authorList>
            <consortium name="US DOE Joint Genome Institute (JGI-PGF)"/>
            <person name="Ottilar R."/>
            <person name="Schmutz J."/>
            <person name="Salamov A."/>
            <person name="Cheng J.F."/>
            <person name="Lucas S."/>
            <person name="Pitluck S."/>
            <person name="Gundlach H."/>
            <person name="Guo Y."/>
            <person name="Haberer G."/>
            <person name="Nasrallah J."/>
            <person name="Mayer K.F.X."/>
            <person name="van de Peer Y."/>
            <person name="Weigel D."/>
            <person name="Grigoriev I.V."/>
        </authorList>
    </citation>
    <scope>NUCLEOTIDE SEQUENCE</scope>
</reference>
<dbReference type="EMBL" id="GL348714">
    <property type="protein sequence ID" value="EFH64551.1"/>
    <property type="molecule type" value="Genomic_DNA"/>
</dbReference>
<evidence type="ECO:0000313" key="4">
    <source>
        <dbReference type="Proteomes" id="UP000008694"/>
    </source>
</evidence>
<dbReference type="Gramene" id="scaffold_200889.1">
    <property type="protein sequence ID" value="scaffold_200889.1"/>
    <property type="gene ID" value="scaffold_200889.1"/>
</dbReference>
<evidence type="ECO:0000313" key="2">
    <source>
        <dbReference type="EMBL" id="EFH64551.1"/>
    </source>
</evidence>
<gene>
    <name evidence="3" type="ORF">ARALYDRAFT_891863</name>
    <name evidence="2" type="ORF">ARALYDRAFT_893815</name>
    <name evidence="1" type="ORF">ARALYDRAFT_901290</name>
</gene>
<accession>D7KEZ3</accession>
<sequence length="49" mass="5499">MSIKCVRSHHIIVNSFLLSPHKCPFTCGALNAEASEVNFFAYARLMVFP</sequence>
<reference evidence="4" key="3">
    <citation type="journal article" date="2011" name="Nat. Genet.">
        <title>The Arabidopsis lyrata genome sequence and the basis of rapid genome size change.</title>
        <authorList>
            <person name="Hu T.T."/>
            <person name="Pattyn P."/>
            <person name="Bakker E.G."/>
            <person name="Cao J."/>
            <person name="Cheng J.-F."/>
            <person name="Clark R.M."/>
            <person name="Fahlgren N."/>
            <person name="Fawcett J.A."/>
            <person name="Grimwood J."/>
            <person name="Gundlach H."/>
            <person name="Haberer G."/>
            <person name="Hollister J.D."/>
            <person name="Ossowski S."/>
            <person name="Ottilar R.P."/>
            <person name="Salamov A.A."/>
            <person name="Schneeberger K."/>
            <person name="Spannagl M."/>
            <person name="Wang X."/>
            <person name="Yang L."/>
            <person name="Nasrallah M.E."/>
            <person name="Bergelson J."/>
            <person name="Carrington J.C."/>
            <person name="Gaut B.S."/>
            <person name="Schmutz J."/>
            <person name="Mayer K.F.X."/>
            <person name="Van de Peer Y."/>
            <person name="Grigoriev I.V."/>
            <person name="Nordborg M."/>
            <person name="Weigel D."/>
            <person name="Guo Y.-L."/>
        </authorList>
    </citation>
    <scope>NUCLEOTIDE SEQUENCE [LARGE SCALE GENOMIC DNA]</scope>
    <source>
        <strain evidence="4">cv. MN47</strain>
    </source>
</reference>
<keyword evidence="4" id="KW-1185">Reference proteome</keyword>
<dbReference type="Gramene" id="scaffold_400791.1">
    <property type="protein sequence ID" value="scaffold_400791.1"/>
    <property type="gene ID" value="scaffold_400791.1"/>
</dbReference>
<reference evidence="3" key="2">
    <citation type="submission" date="2010-06" db="EMBL/GenBank/DDBJ databases">
        <title>The basis of rapid genome size change in Arabidopsis.</title>
        <authorList>
            <consortium name="US DOE Joint Genome Institute (JGI-PGF)"/>
            <person name="Bakker E."/>
            <person name="Bergelson J."/>
            <person name="Cheng J.Fang."/>
            <person name="Clark R.M."/>
            <person name="Fawcett J."/>
            <person name="Gaut B."/>
            <person name="Grigoriev I."/>
            <person name="Gundlach H."/>
            <person name="Guo Y."/>
            <person name="Haberer G."/>
            <person name="Hollister J."/>
            <person name="Hu T.T."/>
            <person name="Mayer K.F.X."/>
            <person name="Nasrallah J."/>
            <person name="Nordborg M."/>
            <person name="Otillar R."/>
            <person name="Pattyn P."/>
            <person name="Schmutz J."/>
            <person name="Spannagl M."/>
            <person name="van de Peer Y."/>
            <person name="Wang X."/>
            <person name="Weigel D."/>
            <person name="Yang L."/>
        </authorList>
    </citation>
    <scope>NUCLEOTIDE SEQUENCE</scope>
</reference>
<protein>
    <submittedName>
        <fullName evidence="3">Predicted protein</fullName>
    </submittedName>
</protein>
<dbReference type="Gramene" id="scaffold_104657.1">
    <property type="protein sequence ID" value="scaffold_104657.1"/>
    <property type="gene ID" value="scaffold_104657.1"/>
</dbReference>
<dbReference type="HOGENOM" id="CLU_3144719_0_0_1"/>
<name>D7KEZ3_ARALL</name>
<dbReference type="EMBL" id="GL348713">
    <property type="protein sequence ID" value="EFH70458.1"/>
    <property type="molecule type" value="Genomic_DNA"/>
</dbReference>